<dbReference type="EMBL" id="JACAZE010000009">
    <property type="protein sequence ID" value="KAF7306078.1"/>
    <property type="molecule type" value="Genomic_DNA"/>
</dbReference>
<keyword evidence="2" id="KW-1185">Reference proteome</keyword>
<evidence type="ECO:0000313" key="1">
    <source>
        <dbReference type="EMBL" id="KAF7306078.1"/>
    </source>
</evidence>
<reference evidence="1" key="1">
    <citation type="submission" date="2020-05" db="EMBL/GenBank/DDBJ databases">
        <title>Mycena genomes resolve the evolution of fungal bioluminescence.</title>
        <authorList>
            <person name="Tsai I.J."/>
        </authorList>
    </citation>
    <scope>NUCLEOTIDE SEQUENCE</scope>
    <source>
        <strain evidence="1">110903Hualien_Pintung</strain>
    </source>
</reference>
<gene>
    <name evidence="1" type="ORF">HMN09_00762700</name>
</gene>
<proteinExistence type="predicted"/>
<dbReference type="Proteomes" id="UP000613580">
    <property type="component" value="Unassembled WGS sequence"/>
</dbReference>
<name>A0A8H6W8Z4_MYCCL</name>
<dbReference type="AlphaFoldDB" id="A0A8H6W8Z4"/>
<protein>
    <submittedName>
        <fullName evidence="1">MYND-type domain-containing protein</fullName>
    </submittedName>
</protein>
<evidence type="ECO:0000313" key="2">
    <source>
        <dbReference type="Proteomes" id="UP000613580"/>
    </source>
</evidence>
<accession>A0A8H6W8Z4</accession>
<sequence>MELQPFALHKRFMLLYEHDLVPDNRLLKTYVNTTTGRPVVMILKALVRHVRQEGNMTILLLGGFGDEYAHVCGLLADLMDPLAESPEAISTHRWVTRTNAGEHLIRVTFNEQVVVHDYNVNAPRYPLPSDRSFKQGMTVDCFLGLQNISYDEEVFDDGFRSRTSRWLLQAIDVVKYPMNEPMDYLYVTPRLSMIIDALPPERKGMLDVVGAKVTTPVQEDSLLPDFK</sequence>
<organism evidence="1 2">
    <name type="scientific">Mycena chlorophos</name>
    <name type="common">Agaric fungus</name>
    <name type="synonym">Agaricus chlorophos</name>
    <dbReference type="NCBI Taxonomy" id="658473"/>
    <lineage>
        <taxon>Eukaryota</taxon>
        <taxon>Fungi</taxon>
        <taxon>Dikarya</taxon>
        <taxon>Basidiomycota</taxon>
        <taxon>Agaricomycotina</taxon>
        <taxon>Agaricomycetes</taxon>
        <taxon>Agaricomycetidae</taxon>
        <taxon>Agaricales</taxon>
        <taxon>Marasmiineae</taxon>
        <taxon>Mycenaceae</taxon>
        <taxon>Mycena</taxon>
    </lineage>
</organism>
<comment type="caution">
    <text evidence="1">The sequence shown here is derived from an EMBL/GenBank/DDBJ whole genome shotgun (WGS) entry which is preliminary data.</text>
</comment>
<dbReference type="OrthoDB" id="3109223at2759"/>